<dbReference type="Gene3D" id="3.40.50.720">
    <property type="entry name" value="NAD(P)-binding Rossmann-like Domain"/>
    <property type="match status" value="1"/>
</dbReference>
<dbReference type="InterPro" id="IPR005913">
    <property type="entry name" value="dTDP_dehydrorham_reduct"/>
</dbReference>
<dbReference type="EMBL" id="CAEZYZ010000040">
    <property type="protein sequence ID" value="CAB4741609.1"/>
    <property type="molecule type" value="Genomic_DNA"/>
</dbReference>
<gene>
    <name evidence="2" type="ORF">UFOPK2810_00358</name>
</gene>
<reference evidence="2" key="1">
    <citation type="submission" date="2020-05" db="EMBL/GenBank/DDBJ databases">
        <authorList>
            <person name="Chiriac C."/>
            <person name="Salcher M."/>
            <person name="Ghai R."/>
            <person name="Kavagutti S V."/>
        </authorList>
    </citation>
    <scope>NUCLEOTIDE SEQUENCE</scope>
</reference>
<dbReference type="AlphaFoldDB" id="A0A6J6T5H9"/>
<evidence type="ECO:0000259" key="1">
    <source>
        <dbReference type="Pfam" id="PF04321"/>
    </source>
</evidence>
<feature type="domain" description="RmlD-like substrate binding" evidence="1">
    <location>
        <begin position="14"/>
        <end position="293"/>
    </location>
</feature>
<dbReference type="Pfam" id="PF04321">
    <property type="entry name" value="RmlD_sub_bind"/>
    <property type="match status" value="1"/>
</dbReference>
<protein>
    <submittedName>
        <fullName evidence="2">Unannotated protein</fullName>
    </submittedName>
</protein>
<dbReference type="GO" id="GO:0008831">
    <property type="term" value="F:dTDP-4-dehydrorhamnose reductase activity"/>
    <property type="evidence" value="ECO:0007669"/>
    <property type="project" value="TreeGrafter"/>
</dbReference>
<dbReference type="GO" id="GO:0019305">
    <property type="term" value="P:dTDP-rhamnose biosynthetic process"/>
    <property type="evidence" value="ECO:0007669"/>
    <property type="project" value="TreeGrafter"/>
</dbReference>
<organism evidence="2">
    <name type="scientific">freshwater metagenome</name>
    <dbReference type="NCBI Taxonomy" id="449393"/>
    <lineage>
        <taxon>unclassified sequences</taxon>
        <taxon>metagenomes</taxon>
        <taxon>ecological metagenomes</taxon>
    </lineage>
</organism>
<dbReference type="SUPFAM" id="SSF51735">
    <property type="entry name" value="NAD(P)-binding Rossmann-fold domains"/>
    <property type="match status" value="1"/>
</dbReference>
<dbReference type="CDD" id="cd05254">
    <property type="entry name" value="dTDP_HR_like_SDR_e"/>
    <property type="match status" value="1"/>
</dbReference>
<dbReference type="Gene3D" id="3.90.25.10">
    <property type="entry name" value="UDP-galactose 4-epimerase, domain 1"/>
    <property type="match status" value="1"/>
</dbReference>
<proteinExistence type="predicted"/>
<accession>A0A6J6T5H9</accession>
<name>A0A6J6T5H9_9ZZZZ</name>
<evidence type="ECO:0000313" key="2">
    <source>
        <dbReference type="EMBL" id="CAB4741609.1"/>
    </source>
</evidence>
<dbReference type="GO" id="GO:0005829">
    <property type="term" value="C:cytosol"/>
    <property type="evidence" value="ECO:0007669"/>
    <property type="project" value="TreeGrafter"/>
</dbReference>
<dbReference type="InterPro" id="IPR036291">
    <property type="entry name" value="NAD(P)-bd_dom_sf"/>
</dbReference>
<sequence>MAPAQGQGRDLAVRALVTGSLGQLGSEFVSLISARDGDVVLGLDRPDIDITDPQSVAAALAAFEPDVVINCAAWTAVDEAETQEAAALLVNGEGPRVLAAACAGSGAWLVHLSTDYVFSGDATTPYATDATPAPRSAYGRTKLAGEIAVQAELPDRHYLVRTAWLYGLGGGNFVKTMLRLERERETVSVVNDQFGQPTYARDLALQILMLLDAGPPAGIFHATNGGATNWYEFTRAIFEQVGADPHRVLPTDSSTFIRPAPRPSYSVLDHECWAAAGLPGMRDWREALGAAFADGLTA</sequence>
<dbReference type="NCBIfam" id="TIGR01214">
    <property type="entry name" value="rmlD"/>
    <property type="match status" value="1"/>
</dbReference>
<dbReference type="PANTHER" id="PTHR10491:SF4">
    <property type="entry name" value="METHIONINE ADENOSYLTRANSFERASE 2 SUBUNIT BETA"/>
    <property type="match status" value="1"/>
</dbReference>
<dbReference type="InterPro" id="IPR029903">
    <property type="entry name" value="RmlD-like-bd"/>
</dbReference>
<dbReference type="PANTHER" id="PTHR10491">
    <property type="entry name" value="DTDP-4-DEHYDRORHAMNOSE REDUCTASE"/>
    <property type="match status" value="1"/>
</dbReference>